<gene>
    <name evidence="1" type="primary">unc-22</name>
    <name evidence="1" type="ORF">SNEC2469_LOCUS13260</name>
</gene>
<organism evidence="1 2">
    <name type="scientific">Symbiodinium necroappetens</name>
    <dbReference type="NCBI Taxonomy" id="1628268"/>
    <lineage>
        <taxon>Eukaryota</taxon>
        <taxon>Sar</taxon>
        <taxon>Alveolata</taxon>
        <taxon>Dinophyceae</taxon>
        <taxon>Suessiales</taxon>
        <taxon>Symbiodiniaceae</taxon>
        <taxon>Symbiodinium</taxon>
    </lineage>
</organism>
<accession>A0A812SDS9</accession>
<dbReference type="AlphaFoldDB" id="A0A812SDS9"/>
<name>A0A812SDS9_9DINO</name>
<comment type="caution">
    <text evidence="1">The sequence shown here is derived from an EMBL/GenBank/DDBJ whole genome shotgun (WGS) entry which is preliminary data.</text>
</comment>
<proteinExistence type="predicted"/>
<dbReference type="EMBL" id="CAJNJA010021155">
    <property type="protein sequence ID" value="CAE7470731.1"/>
    <property type="molecule type" value="Genomic_DNA"/>
</dbReference>
<keyword evidence="2" id="KW-1185">Reference proteome</keyword>
<evidence type="ECO:0000313" key="2">
    <source>
        <dbReference type="Proteomes" id="UP000601435"/>
    </source>
</evidence>
<dbReference type="Proteomes" id="UP000601435">
    <property type="component" value="Unassembled WGS sequence"/>
</dbReference>
<reference evidence="1" key="1">
    <citation type="submission" date="2021-02" db="EMBL/GenBank/DDBJ databases">
        <authorList>
            <person name="Dougan E. K."/>
            <person name="Rhodes N."/>
            <person name="Thang M."/>
            <person name="Chan C."/>
        </authorList>
    </citation>
    <scope>NUCLEOTIDE SEQUENCE</scope>
</reference>
<protein>
    <submittedName>
        <fullName evidence="1">Unc-22 protein</fullName>
    </submittedName>
</protein>
<evidence type="ECO:0000313" key="1">
    <source>
        <dbReference type="EMBL" id="CAE7470731.1"/>
    </source>
</evidence>
<dbReference type="OrthoDB" id="1668230at2759"/>
<sequence>MQSFTIDSCSLSLEVLYKAMVYIEDGMAENDGSFAAVDVMVPSNGTTNAFSAYPKLVSIAGAVASSDGVTFTVTASGMDGRLWAMVVPDYVENCMTVRAMKFLRDALCSRWNYAINDQPQSISIMGCNLKGNRAHSPGAPGMCALALRCRW</sequence>